<dbReference type="VEuPathDB" id="FungiDB:AeMF1_020608"/>
<evidence type="ECO:0000256" key="1">
    <source>
        <dbReference type="ARBA" id="ARBA00022737"/>
    </source>
</evidence>
<dbReference type="Pfam" id="PF12796">
    <property type="entry name" value="Ank_2"/>
    <property type="match status" value="4"/>
</dbReference>
<keyword evidence="2 3" id="KW-0040">ANK repeat</keyword>
<evidence type="ECO:0000313" key="4">
    <source>
        <dbReference type="EMBL" id="KAF0721370.1"/>
    </source>
</evidence>
<proteinExistence type="predicted"/>
<organism evidence="4 5">
    <name type="scientific">Aphanomyces euteiches</name>
    <dbReference type="NCBI Taxonomy" id="100861"/>
    <lineage>
        <taxon>Eukaryota</taxon>
        <taxon>Sar</taxon>
        <taxon>Stramenopiles</taxon>
        <taxon>Oomycota</taxon>
        <taxon>Saprolegniomycetes</taxon>
        <taxon>Saprolegniales</taxon>
        <taxon>Verrucalvaceae</taxon>
        <taxon>Aphanomyces</taxon>
    </lineage>
</organism>
<keyword evidence="5" id="KW-1185">Reference proteome</keyword>
<dbReference type="Proteomes" id="UP000481153">
    <property type="component" value="Unassembled WGS sequence"/>
</dbReference>
<accession>A0A6G0W4P5</accession>
<keyword evidence="1" id="KW-0677">Repeat</keyword>
<protein>
    <submittedName>
        <fullName evidence="4">Uncharacterized protein</fullName>
    </submittedName>
</protein>
<feature type="non-terminal residue" evidence="4">
    <location>
        <position position="1"/>
    </location>
</feature>
<dbReference type="Gene3D" id="1.25.40.20">
    <property type="entry name" value="Ankyrin repeat-containing domain"/>
    <property type="match status" value="4"/>
</dbReference>
<dbReference type="AlphaFoldDB" id="A0A6G0W4P5"/>
<evidence type="ECO:0000256" key="3">
    <source>
        <dbReference type="PROSITE-ProRule" id="PRU00023"/>
    </source>
</evidence>
<dbReference type="InterPro" id="IPR036770">
    <property type="entry name" value="Ankyrin_rpt-contain_sf"/>
</dbReference>
<feature type="repeat" description="ANK" evidence="3">
    <location>
        <begin position="432"/>
        <end position="455"/>
    </location>
</feature>
<sequence>QVEEFVKAVRNGDAEAVKTLLDSGFDVNTQTTIQSTDCEGKDNMEGSVLMYASRHGHTDMVRLLLAQDRIDVNAKQKGRMQMGWSSLILAAANGHGEIVQLLLNCDGIEVNLSGNGQAPLHYTAIYGYIEIVQILLSNEKVDPNVITYVGGTPLHSAVKFGQVDVVKMLLEHGSCDLRLEEPFCGTVFEIAAAKGHVDILNILIDFSRDDSQLIHEQLGKILQRAASQRHLNIVEMLLRDFTASIDFESKVNTHFSLDNLYEIVYTECKRGTREASEHGHVEIVRLLLQQPRIDTNWSCETWGTALQSAARNGHLEIVQLFLANAKVERENLGIALHHASNNGYLNIVALLLAHHGQIINYHKKSGESALHSAANKGHVEIVRFLLERGIDINLFDEYLGTALHKESGSGHLEIVQMLLKHGIQNINCQDKLGRTALHAAAQGGRAEIVQTLLDHDNIDPNLKSEEGHTALDIAIAKEYDEVVRLLLDCSGSGLSGKVDFLPLQRDFECLIEAPAYAEPTYALQSGYYDIDTAYSQPKDEFYYSPLSPKASTDVLKNVRSFRELSSLTGFEKEDTVHFTAYAPPVVALESEFDFFIWALLANQWDDMEEQAIAADSRCRQLSREMMLSMRRGAVAHIIYKFQTVFSSWVAVQTNHCIGMGK</sequence>
<dbReference type="PANTHER" id="PTHR24123">
    <property type="entry name" value="ANKYRIN REPEAT-CONTAINING"/>
    <property type="match status" value="1"/>
</dbReference>
<reference evidence="4 5" key="1">
    <citation type="submission" date="2019-07" db="EMBL/GenBank/DDBJ databases">
        <title>Genomics analysis of Aphanomyces spp. identifies a new class of oomycete effector associated with host adaptation.</title>
        <authorList>
            <person name="Gaulin E."/>
        </authorList>
    </citation>
    <scope>NUCLEOTIDE SEQUENCE [LARGE SCALE GENOMIC DNA]</scope>
    <source>
        <strain evidence="4 5">ATCC 201684</strain>
    </source>
</reference>
<dbReference type="SUPFAM" id="SSF48403">
    <property type="entry name" value="Ankyrin repeat"/>
    <property type="match status" value="2"/>
</dbReference>
<dbReference type="EMBL" id="VJMJ01000432">
    <property type="protein sequence ID" value="KAF0721370.1"/>
    <property type="molecule type" value="Genomic_DNA"/>
</dbReference>
<dbReference type="PROSITE" id="PS50297">
    <property type="entry name" value="ANK_REP_REGION"/>
    <property type="match status" value="4"/>
</dbReference>
<evidence type="ECO:0000313" key="5">
    <source>
        <dbReference type="Proteomes" id="UP000481153"/>
    </source>
</evidence>
<comment type="caution">
    <text evidence="4">The sequence shown here is derived from an EMBL/GenBank/DDBJ whole genome shotgun (WGS) entry which is preliminary data.</text>
</comment>
<dbReference type="PROSITE" id="PS50088">
    <property type="entry name" value="ANK_REPEAT"/>
    <property type="match status" value="4"/>
</dbReference>
<feature type="repeat" description="ANK" evidence="3">
    <location>
        <begin position="149"/>
        <end position="174"/>
    </location>
</feature>
<feature type="repeat" description="ANK" evidence="3">
    <location>
        <begin position="365"/>
        <end position="397"/>
    </location>
</feature>
<dbReference type="PRINTS" id="PR01415">
    <property type="entry name" value="ANKYRIN"/>
</dbReference>
<feature type="repeat" description="ANK" evidence="3">
    <location>
        <begin position="115"/>
        <end position="138"/>
    </location>
</feature>
<evidence type="ECO:0000256" key="2">
    <source>
        <dbReference type="ARBA" id="ARBA00023043"/>
    </source>
</evidence>
<dbReference type="InterPro" id="IPR002110">
    <property type="entry name" value="Ankyrin_rpt"/>
</dbReference>
<dbReference type="PANTHER" id="PTHR24123:SF141">
    <property type="entry name" value="ANKYRIN 2, ISOFORM U"/>
    <property type="match status" value="1"/>
</dbReference>
<dbReference type="Pfam" id="PF13637">
    <property type="entry name" value="Ank_4"/>
    <property type="match status" value="1"/>
</dbReference>
<name>A0A6G0W4P5_9STRA</name>
<gene>
    <name evidence="4" type="ORF">Ae201684_019162</name>
</gene>
<dbReference type="SMART" id="SM00248">
    <property type="entry name" value="ANK"/>
    <property type="match status" value="14"/>
</dbReference>
<dbReference type="InterPro" id="IPR051165">
    <property type="entry name" value="Multifunctional_ANK_Repeat"/>
</dbReference>